<dbReference type="Proteomes" id="UP001501842">
    <property type="component" value="Unassembled WGS sequence"/>
</dbReference>
<feature type="compositionally biased region" description="Basic and acidic residues" evidence="1">
    <location>
        <begin position="106"/>
        <end position="144"/>
    </location>
</feature>
<feature type="region of interest" description="Disordered" evidence="1">
    <location>
        <begin position="106"/>
        <end position="202"/>
    </location>
</feature>
<evidence type="ECO:0000313" key="4">
    <source>
        <dbReference type="Proteomes" id="UP001501842"/>
    </source>
</evidence>
<comment type="caution">
    <text evidence="3">The sequence shown here is derived from an EMBL/GenBank/DDBJ whole genome shotgun (WGS) entry which is preliminary data.</text>
</comment>
<keyword evidence="2" id="KW-1133">Transmembrane helix</keyword>
<evidence type="ECO:0000256" key="1">
    <source>
        <dbReference type="SAM" id="MobiDB-lite"/>
    </source>
</evidence>
<reference evidence="4" key="1">
    <citation type="journal article" date="2019" name="Int. J. Syst. Evol. Microbiol.">
        <title>The Global Catalogue of Microorganisms (GCM) 10K type strain sequencing project: providing services to taxonomists for standard genome sequencing and annotation.</title>
        <authorList>
            <consortium name="The Broad Institute Genomics Platform"/>
            <consortium name="The Broad Institute Genome Sequencing Center for Infectious Disease"/>
            <person name="Wu L."/>
            <person name="Ma J."/>
        </authorList>
    </citation>
    <scope>NUCLEOTIDE SEQUENCE [LARGE SCALE GENOMIC DNA]</scope>
    <source>
        <strain evidence="4">JCM 8201</strain>
    </source>
</reference>
<evidence type="ECO:0000313" key="3">
    <source>
        <dbReference type="EMBL" id="GAA2721227.1"/>
    </source>
</evidence>
<accession>A0ABP6GCF3</accession>
<sequence length="244" mass="25896">MWAAREEPENAGFGEAGRMEWTPPGGFYRSLPIRPRWNGPGWGTVLLAGAVVAAMGWMLLAERARGNAPSTVGAAAGEPAAAVVSGTGGGTVPQAEERRVAVAWERKAGTENDVRDGAGSRRVEPVLERTETAPRKTAPRKAEPRGTGPERQAKRAWRPAKPVEAVKRKKHRESVRPVRAGRPGRPEAPARGAGRPAENVWTPENGVFSGLVGHECEKQLAGAGPFCSLVVDRVFSAGQAHGGR</sequence>
<keyword evidence="4" id="KW-1185">Reference proteome</keyword>
<gene>
    <name evidence="3" type="ORF">GCM10010439_11000</name>
</gene>
<keyword evidence="2" id="KW-0812">Transmembrane</keyword>
<proteinExistence type="predicted"/>
<feature type="compositionally biased region" description="Low complexity" evidence="1">
    <location>
        <begin position="177"/>
        <end position="198"/>
    </location>
</feature>
<dbReference type="EMBL" id="BAAATZ010000003">
    <property type="protein sequence ID" value="GAA2721227.1"/>
    <property type="molecule type" value="Genomic_DNA"/>
</dbReference>
<organism evidence="3 4">
    <name type="scientific">Actinocorallia aurantiaca</name>
    <dbReference type="NCBI Taxonomy" id="46204"/>
    <lineage>
        <taxon>Bacteria</taxon>
        <taxon>Bacillati</taxon>
        <taxon>Actinomycetota</taxon>
        <taxon>Actinomycetes</taxon>
        <taxon>Streptosporangiales</taxon>
        <taxon>Thermomonosporaceae</taxon>
        <taxon>Actinocorallia</taxon>
    </lineage>
</organism>
<name>A0ABP6GCF3_9ACTN</name>
<evidence type="ECO:0000256" key="2">
    <source>
        <dbReference type="SAM" id="Phobius"/>
    </source>
</evidence>
<keyword evidence="2" id="KW-0472">Membrane</keyword>
<protein>
    <submittedName>
        <fullName evidence="3">Uncharacterized protein</fullName>
    </submittedName>
</protein>
<feature type="transmembrane region" description="Helical" evidence="2">
    <location>
        <begin position="41"/>
        <end position="60"/>
    </location>
</feature>